<comment type="caution">
    <text evidence="9">The sequence shown here is derived from an EMBL/GenBank/DDBJ whole genome shotgun (WGS) entry which is preliminary data.</text>
</comment>
<evidence type="ECO:0000256" key="6">
    <source>
        <dbReference type="ARBA" id="ARBA00022837"/>
    </source>
</evidence>
<dbReference type="PANTHER" id="PTHR33938:SF8">
    <property type="entry name" value="CARBOXYLIC ESTER HYDROLASE"/>
    <property type="match status" value="1"/>
</dbReference>
<dbReference type="Pfam" id="PF07519">
    <property type="entry name" value="Tannase"/>
    <property type="match status" value="2"/>
</dbReference>
<comment type="similarity">
    <text evidence="1 8">Belongs to the tannase family.</text>
</comment>
<evidence type="ECO:0000256" key="3">
    <source>
        <dbReference type="ARBA" id="ARBA00022723"/>
    </source>
</evidence>
<keyword evidence="6" id="KW-0106">Calcium</keyword>
<accession>A0ABR4FY58</accession>
<evidence type="ECO:0000256" key="1">
    <source>
        <dbReference type="ARBA" id="ARBA00006249"/>
    </source>
</evidence>
<keyword evidence="4 8" id="KW-0732">Signal</keyword>
<dbReference type="InterPro" id="IPR011118">
    <property type="entry name" value="Tannase/feruloyl_esterase"/>
</dbReference>
<dbReference type="EC" id="3.1.1.-" evidence="8"/>
<evidence type="ECO:0000256" key="5">
    <source>
        <dbReference type="ARBA" id="ARBA00022801"/>
    </source>
</evidence>
<evidence type="ECO:0000313" key="10">
    <source>
        <dbReference type="Proteomes" id="UP001610563"/>
    </source>
</evidence>
<dbReference type="EMBL" id="JBFTWV010000083">
    <property type="protein sequence ID" value="KAL2788186.1"/>
    <property type="molecule type" value="Genomic_DNA"/>
</dbReference>
<evidence type="ECO:0000256" key="2">
    <source>
        <dbReference type="ARBA" id="ARBA00022487"/>
    </source>
</evidence>
<reference evidence="9 10" key="1">
    <citation type="submission" date="2024-07" db="EMBL/GenBank/DDBJ databases">
        <title>Section-level genome sequencing and comparative genomics of Aspergillus sections Usti and Cavernicolus.</title>
        <authorList>
            <consortium name="Lawrence Berkeley National Laboratory"/>
            <person name="Nybo J.L."/>
            <person name="Vesth T.C."/>
            <person name="Theobald S."/>
            <person name="Frisvad J.C."/>
            <person name="Larsen T.O."/>
            <person name="Kjaerboelling I."/>
            <person name="Rothschild-Mancinelli K."/>
            <person name="Lyhne E.K."/>
            <person name="Kogle M.E."/>
            <person name="Barry K."/>
            <person name="Clum A."/>
            <person name="Na H."/>
            <person name="Ledsgaard L."/>
            <person name="Lin J."/>
            <person name="Lipzen A."/>
            <person name="Kuo A."/>
            <person name="Riley R."/>
            <person name="Mondo S."/>
            <person name="Labutti K."/>
            <person name="Haridas S."/>
            <person name="Pangalinan J."/>
            <person name="Salamov A.A."/>
            <person name="Simmons B.A."/>
            <person name="Magnuson J.K."/>
            <person name="Chen J."/>
            <person name="Drula E."/>
            <person name="Henrissat B."/>
            <person name="Wiebenga A."/>
            <person name="Lubbers R.J."/>
            <person name="Gomes A.C."/>
            <person name="Makela M.R."/>
            <person name="Stajich J."/>
            <person name="Grigoriev I.V."/>
            <person name="Mortensen U.H."/>
            <person name="De Vries R.P."/>
            <person name="Baker S.E."/>
            <person name="Andersen M.R."/>
        </authorList>
    </citation>
    <scope>NUCLEOTIDE SEQUENCE [LARGE SCALE GENOMIC DNA]</scope>
    <source>
        <strain evidence="9 10">CBS 209.92</strain>
    </source>
</reference>
<keyword evidence="5 8" id="KW-0378">Hydrolase</keyword>
<feature type="chain" id="PRO_5044976663" description="Carboxylic ester hydrolase" evidence="8">
    <location>
        <begin position="22"/>
        <end position="510"/>
    </location>
</feature>
<dbReference type="PANTHER" id="PTHR33938">
    <property type="entry name" value="FERULOYL ESTERASE B-RELATED"/>
    <property type="match status" value="1"/>
</dbReference>
<organism evidence="9 10">
    <name type="scientific">Aspergillus keveii</name>
    <dbReference type="NCBI Taxonomy" id="714993"/>
    <lineage>
        <taxon>Eukaryota</taxon>
        <taxon>Fungi</taxon>
        <taxon>Dikarya</taxon>
        <taxon>Ascomycota</taxon>
        <taxon>Pezizomycotina</taxon>
        <taxon>Eurotiomycetes</taxon>
        <taxon>Eurotiomycetidae</taxon>
        <taxon>Eurotiales</taxon>
        <taxon>Aspergillaceae</taxon>
        <taxon>Aspergillus</taxon>
        <taxon>Aspergillus subgen. Nidulantes</taxon>
    </lineage>
</organism>
<proteinExistence type="inferred from homology"/>
<evidence type="ECO:0000256" key="7">
    <source>
        <dbReference type="ARBA" id="ARBA00023157"/>
    </source>
</evidence>
<dbReference type="InterPro" id="IPR029058">
    <property type="entry name" value="AB_hydrolase_fold"/>
</dbReference>
<name>A0ABR4FY58_9EURO</name>
<protein>
    <recommendedName>
        <fullName evidence="8">Carboxylic ester hydrolase</fullName>
        <ecNumber evidence="8">3.1.1.-</ecNumber>
    </recommendedName>
</protein>
<keyword evidence="3" id="KW-0479">Metal-binding</keyword>
<evidence type="ECO:0000256" key="4">
    <source>
        <dbReference type="ARBA" id="ARBA00022729"/>
    </source>
</evidence>
<dbReference type="Proteomes" id="UP001610563">
    <property type="component" value="Unassembled WGS sequence"/>
</dbReference>
<dbReference type="SUPFAM" id="SSF53474">
    <property type="entry name" value="alpha/beta-Hydrolases"/>
    <property type="match status" value="1"/>
</dbReference>
<evidence type="ECO:0000256" key="8">
    <source>
        <dbReference type="RuleBase" id="RU361238"/>
    </source>
</evidence>
<keyword evidence="10" id="KW-1185">Reference proteome</keyword>
<keyword evidence="7" id="KW-1015">Disulfide bond</keyword>
<dbReference type="Gene3D" id="3.40.50.1820">
    <property type="entry name" value="alpha/beta hydrolase"/>
    <property type="match status" value="1"/>
</dbReference>
<evidence type="ECO:0000313" key="9">
    <source>
        <dbReference type="EMBL" id="KAL2788186.1"/>
    </source>
</evidence>
<gene>
    <name evidence="9" type="ORF">BJX66DRAFT_340460</name>
</gene>
<sequence length="510" mass="54485">MVFKSSIWVASGALLARACSALGCSPTTIDKPDILGATILDLQASEVLDNTAFSTNPGVNNGGEFTVSFCNVTVVHTHPGWNDKITTHVWLPLDWNGRFHGLGGGGYATGHDSLFLPYAVTRGFAAASTDGGLDKGDAFIPNNLGWALSSRNNVNWYLLENYAYKATIEMAEIGKQITTSYYKKAPAYSYFSGCSGGGRQGLAMAQRFPDAFDGILSVAPAIDIETFVPAGYWARQVMNQHQIPISTCEAEGFVNEAVKACDKLDGVEDGIISLPSACKATANDFVGQKYSCNGTLHTLTASGAKVIQAVWSGSGKNGYPGLNKDADITFYVPKACHSKASTCQFFDALRYSKANYGGMLATNNPDLSAFKAKGGKMVSWIGLADEAIPPSGILSYYQQVLSKDANAHDFYRLFEAPGVGHCSGGLGPIPNKALDQLIDWVEMGVVPDTLHAVNGSDNTSRDLCPYPLHQVYVGGDHKKPESFTCAEVDSSFGSESLLTQELQVHGQSEL</sequence>
<keyword evidence="2" id="KW-0719">Serine esterase</keyword>
<feature type="signal peptide" evidence="8">
    <location>
        <begin position="1"/>
        <end position="21"/>
    </location>
</feature>